<organism evidence="3 4">
    <name type="scientific">Achromobacter ruhlandii</name>
    <dbReference type="NCBI Taxonomy" id="72557"/>
    <lineage>
        <taxon>Bacteria</taxon>
        <taxon>Pseudomonadati</taxon>
        <taxon>Pseudomonadota</taxon>
        <taxon>Betaproteobacteria</taxon>
        <taxon>Burkholderiales</taxon>
        <taxon>Alcaligenaceae</taxon>
        <taxon>Achromobacter</taxon>
    </lineage>
</organism>
<accession>A0ABM8M1K1</accession>
<feature type="compositionally biased region" description="Polar residues" evidence="1">
    <location>
        <begin position="78"/>
        <end position="97"/>
    </location>
</feature>
<evidence type="ECO:0000256" key="1">
    <source>
        <dbReference type="SAM" id="MobiDB-lite"/>
    </source>
</evidence>
<reference evidence="3 4" key="1">
    <citation type="submission" date="2020-04" db="EMBL/GenBank/DDBJ databases">
        <authorList>
            <person name="De Canck E."/>
        </authorList>
    </citation>
    <scope>NUCLEOTIDE SEQUENCE [LARGE SCALE GENOMIC DNA]</scope>
    <source>
        <strain evidence="3 4">LMG 7053</strain>
    </source>
</reference>
<evidence type="ECO:0000313" key="4">
    <source>
        <dbReference type="Proteomes" id="UP000494161"/>
    </source>
</evidence>
<sequence length="121" mass="11727">MKLAQMRHCRLVMACAAMALALGAAVSATGAEPGPKGATGQGREGPASPPAAPDKGPAAPAKRDPTAPPPTIPRTAPSDDSAQPTRGQGTVNGSRANPASDGHIPGGRAGSGGGKSNAFGR</sequence>
<keyword evidence="4" id="KW-1185">Reference proteome</keyword>
<evidence type="ECO:0000313" key="3">
    <source>
        <dbReference type="EMBL" id="CAB3956652.1"/>
    </source>
</evidence>
<gene>
    <name evidence="3" type="ORF">LMG7053_05075</name>
</gene>
<feature type="chain" id="PRO_5047395093" description="Translation initiation factor IF-2" evidence="2">
    <location>
        <begin position="31"/>
        <end position="121"/>
    </location>
</feature>
<evidence type="ECO:0008006" key="5">
    <source>
        <dbReference type="Google" id="ProtNLM"/>
    </source>
</evidence>
<proteinExistence type="predicted"/>
<protein>
    <recommendedName>
        <fullName evidence="5">Translation initiation factor IF-2</fullName>
    </recommendedName>
</protein>
<comment type="caution">
    <text evidence="3">The sequence shown here is derived from an EMBL/GenBank/DDBJ whole genome shotgun (WGS) entry which is preliminary data.</text>
</comment>
<feature type="region of interest" description="Disordered" evidence="1">
    <location>
        <begin position="28"/>
        <end position="121"/>
    </location>
</feature>
<evidence type="ECO:0000256" key="2">
    <source>
        <dbReference type="SAM" id="SignalP"/>
    </source>
</evidence>
<feature type="compositionally biased region" description="Gly residues" evidence="1">
    <location>
        <begin position="104"/>
        <end position="115"/>
    </location>
</feature>
<dbReference type="EMBL" id="CADILJ010000073">
    <property type="protein sequence ID" value="CAB3956652.1"/>
    <property type="molecule type" value="Genomic_DNA"/>
</dbReference>
<feature type="signal peptide" evidence="2">
    <location>
        <begin position="1"/>
        <end position="30"/>
    </location>
</feature>
<keyword evidence="2" id="KW-0732">Signal</keyword>
<name>A0ABM8M1K1_9BURK</name>
<dbReference type="Proteomes" id="UP000494161">
    <property type="component" value="Unassembled WGS sequence"/>
</dbReference>